<accession>A0A4R5L1V6</accession>
<name>A0A4R5L1V6_9BURK</name>
<comment type="caution">
    <text evidence="1">The sequence shown here is derived from an EMBL/GenBank/DDBJ whole genome shotgun (WGS) entry which is preliminary data.</text>
</comment>
<dbReference type="OrthoDB" id="9154890at2"/>
<dbReference type="Proteomes" id="UP000295606">
    <property type="component" value="Unassembled WGS sequence"/>
</dbReference>
<dbReference type="AlphaFoldDB" id="A0A4R5L1V6"/>
<organism evidence="1 2">
    <name type="scientific">Paraburkholderia guartelaensis</name>
    <dbReference type="NCBI Taxonomy" id="2546446"/>
    <lineage>
        <taxon>Bacteria</taxon>
        <taxon>Pseudomonadati</taxon>
        <taxon>Pseudomonadota</taxon>
        <taxon>Betaproteobacteria</taxon>
        <taxon>Burkholderiales</taxon>
        <taxon>Burkholderiaceae</taxon>
        <taxon>Paraburkholderia</taxon>
    </lineage>
</organism>
<gene>
    <name evidence="1" type="ORF">E1N52_41925</name>
</gene>
<dbReference type="RefSeq" id="WP_133190863.1">
    <property type="nucleotide sequence ID" value="NZ_SMOD01000083.1"/>
</dbReference>
<evidence type="ECO:0000313" key="1">
    <source>
        <dbReference type="EMBL" id="TDG02017.1"/>
    </source>
</evidence>
<reference evidence="1 2" key="1">
    <citation type="submission" date="2019-03" db="EMBL/GenBank/DDBJ databases">
        <title>Paraburkholderia sp. isolated from native Mimosa gymnas in Guartela State Park, Brazil.</title>
        <authorList>
            <person name="Paulitsch F."/>
            <person name="Hungria M."/>
            <person name="Delamuta J.R.M."/>
            <person name="Ribeiro R.A."/>
            <person name="Dall'Agnol R."/>
            <person name="Silva J.S.B."/>
        </authorList>
    </citation>
    <scope>NUCLEOTIDE SEQUENCE [LARGE SCALE GENOMIC DNA]</scope>
    <source>
        <strain evidence="1 2">CNPSo 3008</strain>
    </source>
</reference>
<protein>
    <submittedName>
        <fullName evidence="1">Uncharacterized protein</fullName>
    </submittedName>
</protein>
<evidence type="ECO:0000313" key="2">
    <source>
        <dbReference type="Proteomes" id="UP000295606"/>
    </source>
</evidence>
<dbReference type="EMBL" id="SMOD01000083">
    <property type="protein sequence ID" value="TDG02017.1"/>
    <property type="molecule type" value="Genomic_DNA"/>
</dbReference>
<proteinExistence type="predicted"/>
<sequence>MTEEQKQTYALDPANKGWIVGWAVVRNSHWDLAGLFPAEEEVEAARSKLAGTYEVRHGSRKLGSNDFIGS</sequence>